<proteinExistence type="predicted"/>
<feature type="region of interest" description="Disordered" evidence="1">
    <location>
        <begin position="86"/>
        <end position="106"/>
    </location>
</feature>
<name>A0AAV7R3T9_PLEWA</name>
<evidence type="ECO:0000313" key="3">
    <source>
        <dbReference type="Proteomes" id="UP001066276"/>
    </source>
</evidence>
<evidence type="ECO:0000313" key="2">
    <source>
        <dbReference type="EMBL" id="KAJ1145398.1"/>
    </source>
</evidence>
<evidence type="ECO:0000256" key="1">
    <source>
        <dbReference type="SAM" id="MobiDB-lite"/>
    </source>
</evidence>
<accession>A0AAV7R3T9</accession>
<gene>
    <name evidence="2" type="ORF">NDU88_011685</name>
</gene>
<protein>
    <submittedName>
        <fullName evidence="2">Uncharacterized protein</fullName>
    </submittedName>
</protein>
<organism evidence="2 3">
    <name type="scientific">Pleurodeles waltl</name>
    <name type="common">Iberian ribbed newt</name>
    <dbReference type="NCBI Taxonomy" id="8319"/>
    <lineage>
        <taxon>Eukaryota</taxon>
        <taxon>Metazoa</taxon>
        <taxon>Chordata</taxon>
        <taxon>Craniata</taxon>
        <taxon>Vertebrata</taxon>
        <taxon>Euteleostomi</taxon>
        <taxon>Amphibia</taxon>
        <taxon>Batrachia</taxon>
        <taxon>Caudata</taxon>
        <taxon>Salamandroidea</taxon>
        <taxon>Salamandridae</taxon>
        <taxon>Pleurodelinae</taxon>
        <taxon>Pleurodeles</taxon>
    </lineage>
</organism>
<sequence>MGGVCGQDGGRIRRTLNEHFAGPALYPAKSEASKLLVCHPIDTAHSGNRHRPRSLKQTPKATGGAPEKGLVRGAKCPLGVQARGVVADVPGGRNEDQGSDQDVWLK</sequence>
<feature type="region of interest" description="Disordered" evidence="1">
    <location>
        <begin position="42"/>
        <end position="71"/>
    </location>
</feature>
<comment type="caution">
    <text evidence="2">The sequence shown here is derived from an EMBL/GenBank/DDBJ whole genome shotgun (WGS) entry which is preliminary data.</text>
</comment>
<dbReference type="Proteomes" id="UP001066276">
    <property type="component" value="Chromosome 6"/>
</dbReference>
<keyword evidence="3" id="KW-1185">Reference proteome</keyword>
<dbReference type="AlphaFoldDB" id="A0AAV7R3T9"/>
<dbReference type="EMBL" id="JANPWB010000010">
    <property type="protein sequence ID" value="KAJ1145398.1"/>
    <property type="molecule type" value="Genomic_DNA"/>
</dbReference>
<reference evidence="2" key="1">
    <citation type="journal article" date="2022" name="bioRxiv">
        <title>Sequencing and chromosome-scale assembly of the giantPleurodeles waltlgenome.</title>
        <authorList>
            <person name="Brown T."/>
            <person name="Elewa A."/>
            <person name="Iarovenko S."/>
            <person name="Subramanian E."/>
            <person name="Araus A.J."/>
            <person name="Petzold A."/>
            <person name="Susuki M."/>
            <person name="Suzuki K.-i.T."/>
            <person name="Hayashi T."/>
            <person name="Toyoda A."/>
            <person name="Oliveira C."/>
            <person name="Osipova E."/>
            <person name="Leigh N.D."/>
            <person name="Simon A."/>
            <person name="Yun M.H."/>
        </authorList>
    </citation>
    <scope>NUCLEOTIDE SEQUENCE</scope>
    <source>
        <strain evidence="2">20211129_DDA</strain>
        <tissue evidence="2">Liver</tissue>
    </source>
</reference>